<dbReference type="InterPro" id="IPR011009">
    <property type="entry name" value="Kinase-like_dom_sf"/>
</dbReference>
<evidence type="ECO:0000256" key="1">
    <source>
        <dbReference type="SAM" id="MobiDB-lite"/>
    </source>
</evidence>
<proteinExistence type="predicted"/>
<name>A0A1C6H1J2_9FIRM</name>
<gene>
    <name evidence="3" type="ORF">SAMEA3545359_00637</name>
</gene>
<feature type="region of interest" description="Disordered" evidence="1">
    <location>
        <begin position="1"/>
        <end position="21"/>
    </location>
</feature>
<accession>A0A1C6H1J2</accession>
<sequence>MQGQHLAKSAAGSRGRQRNLAAAAGGPARAYQDFLLQLAALARNDTNLGLTHGDYLLSNMNITAGDPVTVYDFDECAYGWSLLDIAVYLYYFT</sequence>
<evidence type="ECO:0000313" key="3">
    <source>
        <dbReference type="EMBL" id="SCJ51407.1"/>
    </source>
</evidence>
<organism evidence="3">
    <name type="scientific">uncultured Anaerotruncus sp</name>
    <dbReference type="NCBI Taxonomy" id="905011"/>
    <lineage>
        <taxon>Bacteria</taxon>
        <taxon>Bacillati</taxon>
        <taxon>Bacillota</taxon>
        <taxon>Clostridia</taxon>
        <taxon>Eubacteriales</taxon>
        <taxon>Oscillospiraceae</taxon>
        <taxon>Anaerotruncus</taxon>
        <taxon>environmental samples</taxon>
    </lineage>
</organism>
<dbReference type="InterPro" id="IPR002575">
    <property type="entry name" value="Aminoglycoside_PTrfase"/>
</dbReference>
<evidence type="ECO:0000259" key="2">
    <source>
        <dbReference type="Pfam" id="PF01636"/>
    </source>
</evidence>
<reference evidence="3" key="1">
    <citation type="submission" date="2015-09" db="EMBL/GenBank/DDBJ databases">
        <authorList>
            <consortium name="Pathogen Informatics"/>
        </authorList>
    </citation>
    <scope>NUCLEOTIDE SEQUENCE</scope>
    <source>
        <strain evidence="3">2789STDY5834896</strain>
    </source>
</reference>
<dbReference type="Pfam" id="PF01636">
    <property type="entry name" value="APH"/>
    <property type="match status" value="1"/>
</dbReference>
<dbReference type="Gene3D" id="3.90.1200.10">
    <property type="match status" value="1"/>
</dbReference>
<protein>
    <submittedName>
        <fullName evidence="3">Phosphotransferase enzyme family</fullName>
    </submittedName>
</protein>
<dbReference type="AlphaFoldDB" id="A0A1C6H1J2"/>
<dbReference type="EMBL" id="FMHG01000001">
    <property type="protein sequence ID" value="SCJ51407.1"/>
    <property type="molecule type" value="Genomic_DNA"/>
</dbReference>
<dbReference type="GO" id="GO:0016740">
    <property type="term" value="F:transferase activity"/>
    <property type="evidence" value="ECO:0007669"/>
    <property type="project" value="UniProtKB-KW"/>
</dbReference>
<feature type="domain" description="Aminoglycoside phosphotransferase" evidence="2">
    <location>
        <begin position="17"/>
        <end position="92"/>
    </location>
</feature>
<keyword evidence="3" id="KW-0808">Transferase</keyword>
<dbReference type="SUPFAM" id="SSF56112">
    <property type="entry name" value="Protein kinase-like (PK-like)"/>
    <property type="match status" value="1"/>
</dbReference>